<dbReference type="InterPro" id="IPR013784">
    <property type="entry name" value="Carb-bd-like_fold"/>
</dbReference>
<dbReference type="SUPFAM" id="SSF49452">
    <property type="entry name" value="Starch-binding domain-like"/>
    <property type="match status" value="1"/>
</dbReference>
<keyword evidence="4" id="KW-1185">Reference proteome</keyword>
<dbReference type="InterPro" id="IPR032812">
    <property type="entry name" value="SbsA_Ig"/>
</dbReference>
<dbReference type="KEGG" id="rsi:Runsl_1771"/>
<evidence type="ECO:0000313" key="4">
    <source>
        <dbReference type="Proteomes" id="UP000000493"/>
    </source>
</evidence>
<dbReference type="GO" id="GO:0030246">
    <property type="term" value="F:carbohydrate binding"/>
    <property type="evidence" value="ECO:0007669"/>
    <property type="project" value="InterPro"/>
</dbReference>
<reference evidence="3 4" key="2">
    <citation type="journal article" date="2012" name="Stand. Genomic Sci.">
        <title>Complete genome sequence of the aquatic bacterium Runella slithyformis type strain (LSU 4(T)).</title>
        <authorList>
            <person name="Copeland A."/>
            <person name="Zhang X."/>
            <person name="Misra M."/>
            <person name="Lapidus A."/>
            <person name="Nolan M."/>
            <person name="Lucas S."/>
            <person name="Deshpande S."/>
            <person name="Cheng J.F."/>
            <person name="Tapia R."/>
            <person name="Goodwin L.A."/>
            <person name="Pitluck S."/>
            <person name="Liolios K."/>
            <person name="Pagani I."/>
            <person name="Ivanova N."/>
            <person name="Mikhailova N."/>
            <person name="Pati A."/>
            <person name="Chen A."/>
            <person name="Palaniappan K."/>
            <person name="Land M."/>
            <person name="Hauser L."/>
            <person name="Pan C."/>
            <person name="Jeffries C.D."/>
            <person name="Detter J.C."/>
            <person name="Brambilla E.M."/>
            <person name="Rohde M."/>
            <person name="Djao O.D."/>
            <person name="Goker M."/>
            <person name="Sikorski J."/>
            <person name="Tindall B.J."/>
            <person name="Woyke T."/>
            <person name="Bristow J."/>
            <person name="Eisen J.A."/>
            <person name="Markowitz V."/>
            <person name="Hugenholtz P."/>
            <person name="Kyrpides N.C."/>
            <person name="Klenk H.P."/>
            <person name="Mavromatis K."/>
        </authorList>
    </citation>
    <scope>NUCLEOTIDE SEQUENCE [LARGE SCALE GENOMIC DNA]</scope>
    <source>
        <strain evidence="4">ATCC 29530 / DSM 19594 / LMG 11500 / NCIMB 11436 / LSU 4</strain>
    </source>
</reference>
<dbReference type="EMBL" id="CP002859">
    <property type="protein sequence ID" value="AEI48195.1"/>
    <property type="molecule type" value="Genomic_DNA"/>
</dbReference>
<organism evidence="3 4">
    <name type="scientific">Runella slithyformis (strain ATCC 29530 / DSM 19594 / LMG 11500 / NCIMB 11436 / LSU 4)</name>
    <dbReference type="NCBI Taxonomy" id="761193"/>
    <lineage>
        <taxon>Bacteria</taxon>
        <taxon>Pseudomonadati</taxon>
        <taxon>Bacteroidota</taxon>
        <taxon>Cytophagia</taxon>
        <taxon>Cytophagales</taxon>
        <taxon>Spirosomataceae</taxon>
        <taxon>Runella</taxon>
    </lineage>
</organism>
<name>A0A7U3ZJ57_RUNSL</name>
<evidence type="ECO:0000313" key="3">
    <source>
        <dbReference type="EMBL" id="AEI48195.1"/>
    </source>
</evidence>
<dbReference type="Proteomes" id="UP000000493">
    <property type="component" value="Chromosome"/>
</dbReference>
<reference evidence="4" key="1">
    <citation type="submission" date="2011-06" db="EMBL/GenBank/DDBJ databases">
        <title>The complete genome of chromosome of Runella slithyformis DSM 19594.</title>
        <authorList>
            <consortium name="US DOE Joint Genome Institute (JGI-PGF)"/>
            <person name="Lucas S."/>
            <person name="Han J."/>
            <person name="Lapidus A."/>
            <person name="Bruce D."/>
            <person name="Goodwin L."/>
            <person name="Pitluck S."/>
            <person name="Peters L."/>
            <person name="Kyrpides N."/>
            <person name="Mavromatis K."/>
            <person name="Ivanova N."/>
            <person name="Ovchinnikova G."/>
            <person name="Zhang X."/>
            <person name="Misra M."/>
            <person name="Detter J.C."/>
            <person name="Tapia R."/>
            <person name="Han C."/>
            <person name="Land M."/>
            <person name="Hauser L."/>
            <person name="Markowitz V."/>
            <person name="Cheng J.-F."/>
            <person name="Hugenholtz P."/>
            <person name="Woyke T."/>
            <person name="Wu D."/>
            <person name="Tindall B."/>
            <person name="Faehrich R."/>
            <person name="Brambilla E."/>
            <person name="Klenk H.-P."/>
            <person name="Eisen J.A."/>
        </authorList>
    </citation>
    <scope>NUCLEOTIDE SEQUENCE [LARGE SCALE GENOMIC DNA]</scope>
    <source>
        <strain evidence="4">ATCC 29530 / DSM 19594 / LMG 11500 / NCIMB 11436 / LSU 4</strain>
    </source>
</reference>
<sequence length="557" mass="63295">MITIFLQTFFSSQYRSLGKCSLYFLLYILVISCAQPISPTGGKKDKIAPTLLSSIPANKQTNYKGRTVDLVFDEYIVAENLQQKLLITPDAGEYDSKIRPTGIRLTFKKSLDTATTYSLSFGDAIKDFSEKNPARNLRVVFSTGLGIDSAFVSGQVKDLLTDKPLLETLVGLYPNTDTLNIEKMKPSYFTRSDSAGRFSIENIRPNTYRLYAFDDKNRSLTYNPRAEKIAYLRDSITIFDSTQISGVSLKLFMSNNTPPKVRNTQPRANYYSINYDKGFLEYNVNFSNPEDSIPHYQAGTNELKFYNTKNRKDTIVAKIVIRDSVGLTFEHIQKIKFREARGGAKNADSAKEPFEMRTNFPENGEIEPKNFELKLTFNKPLAEARLNQIQVFSDSTRAETIKVSDYEWENNQTIVSLSRPISARRQLKVIIPKSTFFSVEKDTIPARTYKLNIMDEEDYGTLEGVVKGAKTKFIIELLNDKQEVVKSISNKYTYSFKYLKPATYTLRVIMDENGNGKWDTGDIKAKKLAEPIFFHTEAVKVKKNFVVGGIDIDLSTK</sequence>
<evidence type="ECO:0000259" key="2">
    <source>
        <dbReference type="Pfam" id="PF13205"/>
    </source>
</evidence>
<proteinExistence type="predicted"/>
<protein>
    <recommendedName>
        <fullName evidence="2">SbsA Ig-like domain-containing protein</fullName>
    </recommendedName>
</protein>
<dbReference type="RefSeq" id="WP_013927508.1">
    <property type="nucleotide sequence ID" value="NC_015703.1"/>
</dbReference>
<gene>
    <name evidence="3" type="ordered locus">Runsl_1771</name>
</gene>
<accession>A0A7U3ZJ57</accession>
<keyword evidence="1" id="KW-0732">Signal</keyword>
<feature type="domain" description="SbsA Ig-like" evidence="2">
    <location>
        <begin position="45"/>
        <end position="143"/>
    </location>
</feature>
<dbReference type="Pfam" id="PF13205">
    <property type="entry name" value="Big_5"/>
    <property type="match status" value="1"/>
</dbReference>
<dbReference type="AlphaFoldDB" id="A0A7U3ZJ57"/>
<evidence type="ECO:0000256" key="1">
    <source>
        <dbReference type="ARBA" id="ARBA00022729"/>
    </source>
</evidence>